<name>A0A814X6Z1_9BILA</name>
<sequence>MKSKIEIYALQITLAIMGSISLIIGASGIWMGPNNMNKVTVPIRLDNHYRYLSGLALGFGLINWFYIIPRITQAGTIVRMFAFMVFLGGIARAVGFFKLGIMPDTFSLIATISEIFFTPILCYWQARIAQRKDQ</sequence>
<feature type="transmembrane region" description="Helical" evidence="1">
    <location>
        <begin position="7"/>
        <end position="31"/>
    </location>
</feature>
<keyword evidence="1" id="KW-1133">Transmembrane helix</keyword>
<dbReference type="EMBL" id="CAJNOH010000138">
    <property type="protein sequence ID" value="CAF0899873.1"/>
    <property type="molecule type" value="Genomic_DNA"/>
</dbReference>
<organism evidence="4 5">
    <name type="scientific">Rotaria sordida</name>
    <dbReference type="NCBI Taxonomy" id="392033"/>
    <lineage>
        <taxon>Eukaryota</taxon>
        <taxon>Metazoa</taxon>
        <taxon>Spiralia</taxon>
        <taxon>Gnathifera</taxon>
        <taxon>Rotifera</taxon>
        <taxon>Eurotatoria</taxon>
        <taxon>Bdelloidea</taxon>
        <taxon>Philodinida</taxon>
        <taxon>Philodinidae</taxon>
        <taxon>Rotaria</taxon>
    </lineage>
</organism>
<dbReference type="InterPro" id="IPR025597">
    <property type="entry name" value="DUF4345"/>
</dbReference>
<dbReference type="EMBL" id="CAJNOL010000828">
    <property type="protein sequence ID" value="CAF1212221.1"/>
    <property type="molecule type" value="Genomic_DNA"/>
</dbReference>
<evidence type="ECO:0008006" key="6">
    <source>
        <dbReference type="Google" id="ProtNLM"/>
    </source>
</evidence>
<feature type="transmembrane region" description="Helical" evidence="1">
    <location>
        <begin position="105"/>
        <end position="124"/>
    </location>
</feature>
<reference evidence="4" key="1">
    <citation type="submission" date="2021-02" db="EMBL/GenBank/DDBJ databases">
        <authorList>
            <person name="Nowell W R."/>
        </authorList>
    </citation>
    <scope>NUCLEOTIDE SEQUENCE</scope>
</reference>
<evidence type="ECO:0000313" key="5">
    <source>
        <dbReference type="Proteomes" id="UP000663870"/>
    </source>
</evidence>
<accession>A0A814X6Z1</accession>
<evidence type="ECO:0000313" key="3">
    <source>
        <dbReference type="EMBL" id="CAF1209581.1"/>
    </source>
</evidence>
<keyword evidence="1" id="KW-0472">Membrane</keyword>
<keyword evidence="1" id="KW-0812">Transmembrane</keyword>
<evidence type="ECO:0000313" key="4">
    <source>
        <dbReference type="EMBL" id="CAF1212221.1"/>
    </source>
</evidence>
<protein>
    <recommendedName>
        <fullName evidence="6">DUF4345 domain-containing protein</fullName>
    </recommendedName>
</protein>
<evidence type="ECO:0000256" key="1">
    <source>
        <dbReference type="SAM" id="Phobius"/>
    </source>
</evidence>
<feature type="transmembrane region" description="Helical" evidence="1">
    <location>
        <begin position="80"/>
        <end position="99"/>
    </location>
</feature>
<proteinExistence type="predicted"/>
<dbReference type="EMBL" id="CAJNOL010000820">
    <property type="protein sequence ID" value="CAF1209581.1"/>
    <property type="molecule type" value="Genomic_DNA"/>
</dbReference>
<comment type="caution">
    <text evidence="4">The sequence shown here is derived from an EMBL/GenBank/DDBJ whole genome shotgun (WGS) entry which is preliminary data.</text>
</comment>
<evidence type="ECO:0000313" key="2">
    <source>
        <dbReference type="EMBL" id="CAF0899873.1"/>
    </source>
</evidence>
<keyword evidence="5" id="KW-1185">Reference proteome</keyword>
<feature type="transmembrane region" description="Helical" evidence="1">
    <location>
        <begin position="51"/>
        <end position="68"/>
    </location>
</feature>
<gene>
    <name evidence="3" type="ORF">JXQ802_LOCUS24862</name>
    <name evidence="4" type="ORF">JXQ802_LOCUS24998</name>
    <name evidence="2" type="ORF">PYM288_LOCUS9470</name>
</gene>
<dbReference type="AlphaFoldDB" id="A0A814X6Z1"/>
<dbReference type="Proteomes" id="UP000663854">
    <property type="component" value="Unassembled WGS sequence"/>
</dbReference>
<dbReference type="Proteomes" id="UP000663870">
    <property type="component" value="Unassembled WGS sequence"/>
</dbReference>
<dbReference type="Pfam" id="PF14248">
    <property type="entry name" value="DUF4345"/>
    <property type="match status" value="1"/>
</dbReference>